<dbReference type="Pfam" id="PF07714">
    <property type="entry name" value="PK_Tyr_Ser-Thr"/>
    <property type="match status" value="1"/>
</dbReference>
<keyword evidence="6" id="KW-0732">Signal</keyword>
<dbReference type="PANTHER" id="PTHR47974:SF13">
    <property type="entry name" value="G-TYPE LECTIN S-RECEPTOR-LIKE SERINE_THREONINE-PROTEIN KINASE SD3-1"/>
    <property type="match status" value="1"/>
</dbReference>
<keyword evidence="25" id="KW-1185">Reference proteome</keyword>
<evidence type="ECO:0000256" key="8">
    <source>
        <dbReference type="ARBA" id="ARBA00022737"/>
    </source>
</evidence>
<dbReference type="PIRSF" id="PIRSF000641">
    <property type="entry name" value="SRK"/>
    <property type="match status" value="1"/>
</dbReference>
<evidence type="ECO:0000256" key="20">
    <source>
        <dbReference type="SAM" id="Phobius"/>
    </source>
</evidence>
<dbReference type="SUPFAM" id="SSF56112">
    <property type="entry name" value="Protein kinase-like (PK-like)"/>
    <property type="match status" value="1"/>
</dbReference>
<comment type="catalytic activity">
    <reaction evidence="18 19">
        <text>L-seryl-[protein] + ATP = O-phospho-L-seryl-[protein] + ADP + H(+)</text>
        <dbReference type="Rhea" id="RHEA:17989"/>
        <dbReference type="Rhea" id="RHEA-COMP:9863"/>
        <dbReference type="Rhea" id="RHEA-COMP:11604"/>
        <dbReference type="ChEBI" id="CHEBI:15378"/>
        <dbReference type="ChEBI" id="CHEBI:29999"/>
        <dbReference type="ChEBI" id="CHEBI:30616"/>
        <dbReference type="ChEBI" id="CHEBI:83421"/>
        <dbReference type="ChEBI" id="CHEBI:456216"/>
        <dbReference type="EC" id="2.7.11.1"/>
    </reaction>
</comment>
<dbReference type="InterPro" id="IPR001245">
    <property type="entry name" value="Ser-Thr/Tyr_kinase_cat_dom"/>
</dbReference>
<evidence type="ECO:0000256" key="12">
    <source>
        <dbReference type="ARBA" id="ARBA00022989"/>
    </source>
</evidence>
<dbReference type="Gene3D" id="2.90.10.10">
    <property type="entry name" value="Bulb-type lectin domain"/>
    <property type="match status" value="2"/>
</dbReference>
<dbReference type="GO" id="GO:0005524">
    <property type="term" value="F:ATP binding"/>
    <property type="evidence" value="ECO:0007669"/>
    <property type="project" value="UniProtKB-KW"/>
</dbReference>
<evidence type="ECO:0000256" key="2">
    <source>
        <dbReference type="ARBA" id="ARBA00022475"/>
    </source>
</evidence>
<proteinExistence type="inferred from homology"/>
<dbReference type="Pfam" id="PF00954">
    <property type="entry name" value="S_locus_glycop"/>
    <property type="match status" value="1"/>
</dbReference>
<dbReference type="GO" id="GO:0030246">
    <property type="term" value="F:carbohydrate binding"/>
    <property type="evidence" value="ECO:0007669"/>
    <property type="project" value="UniProtKB-KW"/>
</dbReference>
<keyword evidence="15" id="KW-0675">Receptor</keyword>
<dbReference type="EC" id="2.7.11.1" evidence="19"/>
<keyword evidence="9 19" id="KW-0547">Nucleotide-binding</keyword>
<dbReference type="InterPro" id="IPR036426">
    <property type="entry name" value="Bulb-type_lectin_dom_sf"/>
</dbReference>
<evidence type="ECO:0000259" key="21">
    <source>
        <dbReference type="PROSITE" id="PS50011"/>
    </source>
</evidence>
<dbReference type="InterPro" id="IPR011009">
    <property type="entry name" value="Kinase-like_dom_sf"/>
</dbReference>
<evidence type="ECO:0000256" key="13">
    <source>
        <dbReference type="ARBA" id="ARBA00023136"/>
    </source>
</evidence>
<dbReference type="Gramene" id="OIV97245">
    <property type="protein sequence ID" value="OIV97245"/>
    <property type="gene ID" value="TanjilG_10779"/>
</dbReference>
<reference evidence="24 25" key="1">
    <citation type="journal article" date="2017" name="Plant Biotechnol. J.">
        <title>A comprehensive draft genome sequence for lupin (Lupinus angustifolius), an emerging health food: insights into plant-microbe interactions and legume evolution.</title>
        <authorList>
            <person name="Hane J.K."/>
            <person name="Ming Y."/>
            <person name="Kamphuis L.G."/>
            <person name="Nelson M.N."/>
            <person name="Garg G."/>
            <person name="Atkins C.A."/>
            <person name="Bayer P.E."/>
            <person name="Bravo A."/>
            <person name="Bringans S."/>
            <person name="Cannon S."/>
            <person name="Edwards D."/>
            <person name="Foley R."/>
            <person name="Gao L.L."/>
            <person name="Harrison M.J."/>
            <person name="Huang W."/>
            <person name="Hurgobin B."/>
            <person name="Li S."/>
            <person name="Liu C.W."/>
            <person name="McGrath A."/>
            <person name="Morahan G."/>
            <person name="Murray J."/>
            <person name="Weller J."/>
            <person name="Jian J."/>
            <person name="Singh K.B."/>
        </authorList>
    </citation>
    <scope>NUCLEOTIDE SEQUENCE [LARGE SCALE GENOMIC DNA]</scope>
    <source>
        <strain evidence="25">cv. Tanjil</strain>
        <tissue evidence="24">Whole plant</tissue>
    </source>
</reference>
<dbReference type="Proteomes" id="UP000188354">
    <property type="component" value="Chromosome LG15"/>
</dbReference>
<keyword evidence="8" id="KW-0677">Repeat</keyword>
<dbReference type="EMBL" id="CM007375">
    <property type="protein sequence ID" value="OIV97245.1"/>
    <property type="molecule type" value="Genomic_DNA"/>
</dbReference>
<evidence type="ECO:0000256" key="14">
    <source>
        <dbReference type="ARBA" id="ARBA00023157"/>
    </source>
</evidence>
<evidence type="ECO:0000256" key="17">
    <source>
        <dbReference type="ARBA" id="ARBA00047899"/>
    </source>
</evidence>
<dbReference type="FunFam" id="2.90.10.10:FF:000016">
    <property type="entry name" value="G-type lectin S-receptor-like serine/threonine-protein kinase"/>
    <property type="match status" value="1"/>
</dbReference>
<keyword evidence="7" id="KW-0430">Lectin</keyword>
<keyword evidence="4 19" id="KW-0808">Transferase</keyword>
<feature type="transmembrane region" description="Helical" evidence="20">
    <location>
        <begin position="491"/>
        <end position="508"/>
    </location>
</feature>
<dbReference type="InterPro" id="IPR024171">
    <property type="entry name" value="SRK-like_kinase"/>
</dbReference>
<evidence type="ECO:0000256" key="9">
    <source>
        <dbReference type="ARBA" id="ARBA00022741"/>
    </source>
</evidence>
<dbReference type="OMA" id="QKICVAC"/>
<dbReference type="Pfam" id="PF01453">
    <property type="entry name" value="B_lectin"/>
    <property type="match status" value="1"/>
</dbReference>
<evidence type="ECO:0000256" key="3">
    <source>
        <dbReference type="ARBA" id="ARBA00022527"/>
    </source>
</evidence>
<keyword evidence="12 20" id="KW-1133">Transmembrane helix</keyword>
<evidence type="ECO:0000259" key="22">
    <source>
        <dbReference type="PROSITE" id="PS50927"/>
    </source>
</evidence>
<dbReference type="InterPro" id="IPR000719">
    <property type="entry name" value="Prot_kinase_dom"/>
</dbReference>
<feature type="domain" description="Bulb-type lectin" evidence="22">
    <location>
        <begin position="184"/>
        <end position="303"/>
    </location>
</feature>
<protein>
    <recommendedName>
        <fullName evidence="19">Receptor-like serine/threonine-protein kinase</fullName>
        <ecNumber evidence="19">2.7.11.1</ecNumber>
    </recommendedName>
</protein>
<dbReference type="Gene3D" id="3.30.200.20">
    <property type="entry name" value="Phosphorylase Kinase, domain 1"/>
    <property type="match status" value="1"/>
</dbReference>
<dbReference type="STRING" id="3871.A0A1J7GA64"/>
<keyword evidence="14" id="KW-1015">Disulfide bond</keyword>
<dbReference type="GO" id="GO:0004674">
    <property type="term" value="F:protein serine/threonine kinase activity"/>
    <property type="evidence" value="ECO:0007669"/>
    <property type="project" value="UniProtKB-KW"/>
</dbReference>
<keyword evidence="3 19" id="KW-0723">Serine/threonine-protein kinase</keyword>
<dbReference type="Pfam" id="PF00024">
    <property type="entry name" value="PAN_1"/>
    <property type="match status" value="1"/>
</dbReference>
<accession>A0A1J7GA64</accession>
<dbReference type="SMART" id="SM00108">
    <property type="entry name" value="B_lectin"/>
    <property type="match status" value="1"/>
</dbReference>
<keyword evidence="13 20" id="KW-0472">Membrane</keyword>
<comment type="catalytic activity">
    <reaction evidence="17 19">
        <text>L-threonyl-[protein] + ATP = O-phospho-L-threonyl-[protein] + ADP + H(+)</text>
        <dbReference type="Rhea" id="RHEA:46608"/>
        <dbReference type="Rhea" id="RHEA-COMP:11060"/>
        <dbReference type="Rhea" id="RHEA-COMP:11605"/>
        <dbReference type="ChEBI" id="CHEBI:15378"/>
        <dbReference type="ChEBI" id="CHEBI:30013"/>
        <dbReference type="ChEBI" id="CHEBI:30616"/>
        <dbReference type="ChEBI" id="CHEBI:61977"/>
        <dbReference type="ChEBI" id="CHEBI:456216"/>
        <dbReference type="EC" id="2.7.11.1"/>
    </reaction>
</comment>
<dbReference type="AlphaFoldDB" id="A0A1J7GA64"/>
<evidence type="ECO:0000256" key="11">
    <source>
        <dbReference type="ARBA" id="ARBA00022840"/>
    </source>
</evidence>
<dbReference type="InterPro" id="IPR001480">
    <property type="entry name" value="Bulb-type_lectin_dom"/>
</dbReference>
<evidence type="ECO:0000256" key="4">
    <source>
        <dbReference type="ARBA" id="ARBA00022679"/>
    </source>
</evidence>
<comment type="subcellular location">
    <subcellularLocation>
        <location evidence="1">Cell membrane</location>
        <topology evidence="1">Single-pass type I membrane protein</topology>
    </subcellularLocation>
</comment>
<dbReference type="FunFam" id="1.10.510.10:FF:000846">
    <property type="entry name" value="G-type lectin S-receptor-like serine/threonine-protein kinase SD3-1"/>
    <property type="match status" value="1"/>
</dbReference>
<dbReference type="PROSITE" id="PS50927">
    <property type="entry name" value="BULB_LECTIN"/>
    <property type="match status" value="2"/>
</dbReference>
<dbReference type="GO" id="GO:0048544">
    <property type="term" value="P:recognition of pollen"/>
    <property type="evidence" value="ECO:0007669"/>
    <property type="project" value="InterPro"/>
</dbReference>
<organism evidence="24 25">
    <name type="scientific">Lupinus angustifolius</name>
    <name type="common">Narrow-leaved blue lupine</name>
    <dbReference type="NCBI Taxonomy" id="3871"/>
    <lineage>
        <taxon>Eukaryota</taxon>
        <taxon>Viridiplantae</taxon>
        <taxon>Streptophyta</taxon>
        <taxon>Embryophyta</taxon>
        <taxon>Tracheophyta</taxon>
        <taxon>Spermatophyta</taxon>
        <taxon>Magnoliopsida</taxon>
        <taxon>eudicotyledons</taxon>
        <taxon>Gunneridae</taxon>
        <taxon>Pentapetalae</taxon>
        <taxon>rosids</taxon>
        <taxon>fabids</taxon>
        <taxon>Fabales</taxon>
        <taxon>Fabaceae</taxon>
        <taxon>Papilionoideae</taxon>
        <taxon>50 kb inversion clade</taxon>
        <taxon>genistoids sensu lato</taxon>
        <taxon>core genistoids</taxon>
        <taxon>Genisteae</taxon>
        <taxon>Lupinus</taxon>
    </lineage>
</organism>
<evidence type="ECO:0000256" key="7">
    <source>
        <dbReference type="ARBA" id="ARBA00022734"/>
    </source>
</evidence>
<evidence type="ECO:0000256" key="15">
    <source>
        <dbReference type="ARBA" id="ARBA00023170"/>
    </source>
</evidence>
<dbReference type="InterPro" id="IPR003609">
    <property type="entry name" value="Pan_app"/>
</dbReference>
<dbReference type="GO" id="GO:0005886">
    <property type="term" value="C:plasma membrane"/>
    <property type="evidence" value="ECO:0007669"/>
    <property type="project" value="UniProtKB-SubCell"/>
</dbReference>
<keyword evidence="5 20" id="KW-0812">Transmembrane</keyword>
<evidence type="ECO:0000256" key="16">
    <source>
        <dbReference type="ARBA" id="ARBA00023180"/>
    </source>
</evidence>
<dbReference type="PROSITE" id="PS50011">
    <property type="entry name" value="PROTEIN_KINASE_DOM"/>
    <property type="match status" value="1"/>
</dbReference>
<evidence type="ECO:0000256" key="1">
    <source>
        <dbReference type="ARBA" id="ARBA00004251"/>
    </source>
</evidence>
<evidence type="ECO:0000256" key="6">
    <source>
        <dbReference type="ARBA" id="ARBA00022729"/>
    </source>
</evidence>
<sequence>MCALNEKFGVWPCAQNERKRGPNSWLGVGVIPLVDNDGLVSSNGYFAIGFFNTSGVIPLGSKLSVIDNDCWVSSNVDFAIEFFNTSDEPNQYSVGIRFNSKSLPYSQQKLVWVTGNHQPVGNKSYFQLTLEGELVLFDPLQGVATWNSGTGNIFVVSAALHNNGNLVLKDRKQNIIWQSFDHPSDTLLPGQTFYAYAELLPTPKIPMSSPYRLYMKSSGHLQLQWFGNITYWRSEIPSASSNLTASLTTSGALQILDQSSKPIWSVFGEDHNDSVNYRFLKLDVDGNLRFYSWIEASQSWRTVWQTVENQCKVFAICGRGGICVLTASGSADCLCPFEKNENNKCLIQECKSGFTMHQYNNMYVYGIYPPDDSVITSSLQQCQHLCLNDTRCMVATFSNNGSLQCSIKKTKYVTGYKDPSIRSVSFVRKCMDTYVVNLGHMKSSPPKLPPWLCVPCLIGAASGTFFIAAILQLGIVFYIYKRKKSSRRKDIIALICLNSEGLIVLSFSEIKKERMFRRAAVKIGNIHHKNLVKLEGYCCEFNHRFLLYEYAKNGSLDKYIDDSTLCKQLTWRKRIEICVIVAKAICYLHSGCWEFVSHGNLKCESVIMDENFEAKVTEFGFAIVNCEAIYCGASAEKDAGDFGMLVLTLLTGCRDQGELCAWTYKEWIEGRASNVVDKRIDGNGVDSEELERTLRIAFWCLQMDELKRPSMSEVVSMLGYNLSVDPPPPPFA</sequence>
<feature type="domain" description="Apple" evidence="23">
    <location>
        <begin position="350"/>
        <end position="430"/>
    </location>
</feature>
<feature type="domain" description="Bulb-type lectin" evidence="22">
    <location>
        <begin position="56"/>
        <end position="181"/>
    </location>
</feature>
<dbReference type="GO" id="GO:0106310">
    <property type="term" value="F:protein serine kinase activity"/>
    <property type="evidence" value="ECO:0007669"/>
    <property type="project" value="RHEA"/>
</dbReference>
<keyword evidence="11 19" id="KW-0067">ATP-binding</keyword>
<keyword evidence="2" id="KW-1003">Cell membrane</keyword>
<gene>
    <name evidence="24" type="ORF">TanjilG_10779</name>
</gene>
<dbReference type="PROSITE" id="PS50948">
    <property type="entry name" value="PAN"/>
    <property type="match status" value="1"/>
</dbReference>
<name>A0A1J7GA64_LUPAN</name>
<feature type="domain" description="Protein kinase" evidence="21">
    <location>
        <begin position="465"/>
        <end position="732"/>
    </location>
</feature>
<evidence type="ECO:0000259" key="23">
    <source>
        <dbReference type="PROSITE" id="PS50948"/>
    </source>
</evidence>
<dbReference type="InterPro" id="IPR000858">
    <property type="entry name" value="S_locus_glycoprot_dom"/>
</dbReference>
<evidence type="ECO:0000313" key="25">
    <source>
        <dbReference type="Proteomes" id="UP000188354"/>
    </source>
</evidence>
<keyword evidence="16" id="KW-0325">Glycoprotein</keyword>
<evidence type="ECO:0000256" key="18">
    <source>
        <dbReference type="ARBA" id="ARBA00048679"/>
    </source>
</evidence>
<comment type="similarity">
    <text evidence="19">Belongs to the protein kinase superfamily. Ser/Thr protein kinase family.</text>
</comment>
<dbReference type="SMART" id="SM00473">
    <property type="entry name" value="PAN_AP"/>
    <property type="match status" value="1"/>
</dbReference>
<dbReference type="PANTHER" id="PTHR47974">
    <property type="entry name" value="OS07G0415500 PROTEIN"/>
    <property type="match status" value="1"/>
</dbReference>
<dbReference type="SUPFAM" id="SSF51110">
    <property type="entry name" value="alpha-D-mannose-specific plant lectins"/>
    <property type="match status" value="2"/>
</dbReference>
<feature type="transmembrane region" description="Helical" evidence="20">
    <location>
        <begin position="457"/>
        <end position="479"/>
    </location>
</feature>
<evidence type="ECO:0000256" key="10">
    <source>
        <dbReference type="ARBA" id="ARBA00022777"/>
    </source>
</evidence>
<dbReference type="Gene3D" id="1.10.510.10">
    <property type="entry name" value="Transferase(Phosphotransferase) domain 1"/>
    <property type="match status" value="2"/>
</dbReference>
<keyword evidence="10 19" id="KW-0418">Kinase</keyword>
<evidence type="ECO:0000256" key="5">
    <source>
        <dbReference type="ARBA" id="ARBA00022692"/>
    </source>
</evidence>
<evidence type="ECO:0000313" key="24">
    <source>
        <dbReference type="EMBL" id="OIV97245.1"/>
    </source>
</evidence>
<evidence type="ECO:0000256" key="19">
    <source>
        <dbReference type="PIRNR" id="PIRNR000641"/>
    </source>
</evidence>
<dbReference type="CDD" id="cd00028">
    <property type="entry name" value="B_lectin"/>
    <property type="match status" value="1"/>
</dbReference>